<accession>A0A0F7LAF6</accession>
<sequence>MYSLTTSSFFKYSWCWCIIIFTIITTISYIGSSGFFFLEYCCLDLKRLL</sequence>
<evidence type="ECO:0000256" key="1">
    <source>
        <dbReference type="SAM" id="Phobius"/>
    </source>
</evidence>
<keyword evidence="1" id="KW-0812">Transmembrane</keyword>
<proteinExistence type="predicted"/>
<evidence type="ECO:0000313" key="2">
    <source>
        <dbReference type="EMBL" id="AKH48533.1"/>
    </source>
</evidence>
<keyword evidence="1" id="KW-1133">Transmembrane helix</keyword>
<dbReference type="EMBL" id="KR029604">
    <property type="protein sequence ID" value="AKH48533.1"/>
    <property type="molecule type" value="Genomic_DNA"/>
</dbReference>
<organism evidence="2">
    <name type="scientific">uncultured marine virus</name>
    <dbReference type="NCBI Taxonomy" id="186617"/>
    <lineage>
        <taxon>Viruses</taxon>
        <taxon>environmental samples</taxon>
    </lineage>
</organism>
<protein>
    <submittedName>
        <fullName evidence="2">Uncharacterized protein</fullName>
    </submittedName>
</protein>
<name>A0A0F7LAF6_9VIRU</name>
<reference evidence="2" key="2">
    <citation type="submission" date="2015-03" db="EMBL/GenBank/DDBJ databases">
        <authorList>
            <person name="Chow C.-E.T."/>
            <person name="Winget D.M."/>
            <person name="White R.A.III."/>
            <person name="Hallam S.J."/>
            <person name="Suttle C.A."/>
        </authorList>
    </citation>
    <scope>NUCLEOTIDE SEQUENCE</scope>
    <source>
        <strain evidence="2">Oxic1_9</strain>
    </source>
</reference>
<reference evidence="2" key="1">
    <citation type="journal article" date="2015" name="Front. Microbiol.">
        <title>Combining genomic sequencing methods to explore viral diversity and reveal potential virus-host interactions.</title>
        <authorList>
            <person name="Chow C.E."/>
            <person name="Winget D.M."/>
            <person name="White R.A.III."/>
            <person name="Hallam S.J."/>
            <person name="Suttle C.A."/>
        </authorList>
    </citation>
    <scope>NUCLEOTIDE SEQUENCE</scope>
    <source>
        <strain evidence="2">Oxic1_9</strain>
    </source>
</reference>
<feature type="transmembrane region" description="Helical" evidence="1">
    <location>
        <begin position="12"/>
        <end position="38"/>
    </location>
</feature>
<keyword evidence="1" id="KW-0472">Membrane</keyword>